<feature type="region of interest" description="Disordered" evidence="1">
    <location>
        <begin position="74"/>
        <end position="96"/>
    </location>
</feature>
<feature type="non-terminal residue" evidence="2">
    <location>
        <position position="1"/>
    </location>
</feature>
<evidence type="ECO:0000256" key="1">
    <source>
        <dbReference type="SAM" id="MobiDB-lite"/>
    </source>
</evidence>
<organism evidence="2 3">
    <name type="scientific">Aciditerrimonas ferrireducens</name>
    <dbReference type="NCBI Taxonomy" id="667306"/>
    <lineage>
        <taxon>Bacteria</taxon>
        <taxon>Bacillati</taxon>
        <taxon>Actinomycetota</taxon>
        <taxon>Acidimicrobiia</taxon>
        <taxon>Acidimicrobiales</taxon>
        <taxon>Acidimicrobiaceae</taxon>
        <taxon>Aciditerrimonas</taxon>
    </lineage>
</organism>
<feature type="compositionally biased region" description="Basic and acidic residues" evidence="1">
    <location>
        <begin position="76"/>
        <end position="91"/>
    </location>
</feature>
<evidence type="ECO:0008006" key="4">
    <source>
        <dbReference type="Google" id="ProtNLM"/>
    </source>
</evidence>
<dbReference type="Proteomes" id="UP001589788">
    <property type="component" value="Unassembled WGS sequence"/>
</dbReference>
<reference evidence="2 3" key="1">
    <citation type="submission" date="2024-09" db="EMBL/GenBank/DDBJ databases">
        <authorList>
            <person name="Sun Q."/>
            <person name="Mori K."/>
        </authorList>
    </citation>
    <scope>NUCLEOTIDE SEQUENCE [LARGE SCALE GENOMIC DNA]</scope>
    <source>
        <strain evidence="2 3">JCM 15389</strain>
    </source>
</reference>
<proteinExistence type="predicted"/>
<dbReference type="Gene3D" id="3.40.50.2300">
    <property type="match status" value="1"/>
</dbReference>
<protein>
    <recommendedName>
        <fullName evidence="4">Response regulatory domain-containing protein</fullName>
    </recommendedName>
</protein>
<gene>
    <name evidence="2" type="ORF">ACFFRE_12990</name>
</gene>
<dbReference type="EMBL" id="JBHLYQ010000231">
    <property type="protein sequence ID" value="MFC0083044.1"/>
    <property type="molecule type" value="Genomic_DNA"/>
</dbReference>
<comment type="caution">
    <text evidence="2">The sequence shown here is derived from an EMBL/GenBank/DDBJ whole genome shotgun (WGS) entry which is preliminary data.</text>
</comment>
<dbReference type="RefSeq" id="WP_377790784.1">
    <property type="nucleotide sequence ID" value="NZ_JBHLYQ010000231.1"/>
</dbReference>
<name>A0ABV6C5S4_9ACTN</name>
<evidence type="ECO:0000313" key="3">
    <source>
        <dbReference type="Proteomes" id="UP001589788"/>
    </source>
</evidence>
<keyword evidence="3" id="KW-1185">Reference proteome</keyword>
<evidence type="ECO:0000313" key="2">
    <source>
        <dbReference type="EMBL" id="MFC0083044.1"/>
    </source>
</evidence>
<accession>A0ABV6C5S4</accession>
<sequence length="156" mass="16307">TTGRPAAEVLVVGADPALLAALEAVAAHRPWVRVQRAGTERRLADLLAAHPSARLVLLDLAALYGSSSGQVPAAFRDLDREAPTPDPDRPGAPRRAALVGLGSDDAVGRRLVRAGVLDAFLRLPLDARALLELLDGLWGDPVTSPPAPRPGTAQRS</sequence>